<dbReference type="AlphaFoldDB" id="A0A2I2GKV2"/>
<dbReference type="RefSeq" id="XP_024708810.1">
    <property type="nucleotide sequence ID" value="XM_024853032.1"/>
</dbReference>
<sequence length="146" mass="16907">MGNPIPTEDKARRDRLEAKGLEFRDRGEPYEIKFMFDIPTRIAHTGFSETCMLMLSRITRAHRRGRILNPSTAPDDRTVRVVLLYHLWDLDSLIGKDEHTADMVFQRIIRILTVREFSERIWVAGAHRCLEPVALQAVTVHLVQSV</sequence>
<protein>
    <submittedName>
        <fullName evidence="1">Uncharacterized protein</fullName>
    </submittedName>
</protein>
<reference evidence="1 2" key="1">
    <citation type="submission" date="2016-12" db="EMBL/GenBank/DDBJ databases">
        <title>The genomes of Aspergillus section Nigri reveals drivers in fungal speciation.</title>
        <authorList>
            <consortium name="DOE Joint Genome Institute"/>
            <person name="Vesth T.C."/>
            <person name="Nybo J."/>
            <person name="Theobald S."/>
            <person name="Brandl J."/>
            <person name="Frisvad J.C."/>
            <person name="Nielsen K.F."/>
            <person name="Lyhne E.K."/>
            <person name="Kogle M.E."/>
            <person name="Kuo A."/>
            <person name="Riley R."/>
            <person name="Clum A."/>
            <person name="Nolan M."/>
            <person name="Lipzen A."/>
            <person name="Salamov A."/>
            <person name="Henrissat B."/>
            <person name="Wiebenga A."/>
            <person name="De Vries R.P."/>
            <person name="Grigoriev I.V."/>
            <person name="Mortensen U.H."/>
            <person name="Andersen M.R."/>
            <person name="Baker S.E."/>
        </authorList>
    </citation>
    <scope>NUCLEOTIDE SEQUENCE [LARGE SCALE GENOMIC DNA]</scope>
    <source>
        <strain evidence="1 2">IBT 23096</strain>
    </source>
</reference>
<evidence type="ECO:0000313" key="2">
    <source>
        <dbReference type="Proteomes" id="UP000234275"/>
    </source>
</evidence>
<dbReference type="GeneID" id="36560730"/>
<accession>A0A2I2GKV2</accession>
<evidence type="ECO:0000313" key="1">
    <source>
        <dbReference type="EMBL" id="PLB53508.1"/>
    </source>
</evidence>
<dbReference type="Proteomes" id="UP000234275">
    <property type="component" value="Unassembled WGS sequence"/>
</dbReference>
<gene>
    <name evidence="1" type="ORF">P170DRAFT_473369</name>
</gene>
<name>A0A2I2GKV2_9EURO</name>
<dbReference type="VEuPathDB" id="FungiDB:P170DRAFT_473369"/>
<proteinExistence type="predicted"/>
<dbReference type="EMBL" id="MSFO01000002">
    <property type="protein sequence ID" value="PLB53508.1"/>
    <property type="molecule type" value="Genomic_DNA"/>
</dbReference>
<keyword evidence="2" id="KW-1185">Reference proteome</keyword>
<organism evidence="1 2">
    <name type="scientific">Aspergillus steynii IBT 23096</name>
    <dbReference type="NCBI Taxonomy" id="1392250"/>
    <lineage>
        <taxon>Eukaryota</taxon>
        <taxon>Fungi</taxon>
        <taxon>Dikarya</taxon>
        <taxon>Ascomycota</taxon>
        <taxon>Pezizomycotina</taxon>
        <taxon>Eurotiomycetes</taxon>
        <taxon>Eurotiomycetidae</taxon>
        <taxon>Eurotiales</taxon>
        <taxon>Aspergillaceae</taxon>
        <taxon>Aspergillus</taxon>
        <taxon>Aspergillus subgen. Circumdati</taxon>
    </lineage>
</organism>
<comment type="caution">
    <text evidence="1">The sequence shown here is derived from an EMBL/GenBank/DDBJ whole genome shotgun (WGS) entry which is preliminary data.</text>
</comment>